<dbReference type="SUPFAM" id="SSF52058">
    <property type="entry name" value="L domain-like"/>
    <property type="match status" value="1"/>
</dbReference>
<dbReference type="Proteomes" id="UP000794436">
    <property type="component" value="Unassembled WGS sequence"/>
</dbReference>
<dbReference type="Gene3D" id="3.80.10.10">
    <property type="entry name" value="Ribonuclease Inhibitor"/>
    <property type="match status" value="1"/>
</dbReference>
<organism evidence="3 4">
    <name type="scientific">Pythium oligandrum</name>
    <name type="common">Mycoparasitic fungus</name>
    <dbReference type="NCBI Taxonomy" id="41045"/>
    <lineage>
        <taxon>Eukaryota</taxon>
        <taxon>Sar</taxon>
        <taxon>Stramenopiles</taxon>
        <taxon>Oomycota</taxon>
        <taxon>Peronosporomycetes</taxon>
        <taxon>Pythiales</taxon>
        <taxon>Pythiaceae</taxon>
        <taxon>Pythium</taxon>
    </lineage>
</organism>
<dbReference type="InterPro" id="IPR032675">
    <property type="entry name" value="LRR_dom_sf"/>
</dbReference>
<accession>A0A8K1FDY8</accession>
<keyword evidence="1" id="KW-0433">Leucine-rich repeat</keyword>
<evidence type="ECO:0000313" key="3">
    <source>
        <dbReference type="EMBL" id="TMW57404.1"/>
    </source>
</evidence>
<protein>
    <submittedName>
        <fullName evidence="3">Uncharacterized protein</fullName>
    </submittedName>
</protein>
<name>A0A8K1FDY8_PYTOL</name>
<sequence length="388" mass="44502">MGVSVTDKLNDAKRHGDLHLSCYNLARCPPNVFTSAELTKTLWRLDLSCNLLTTLPDAISSLIALQVLWVNENPRLTQLPPGLAKCKLLRVIDASSTALDTLPSDLARLENLHVLDITDTPLEKRWIEKKHLPLLEDSTNQIALPYTATAQQEMCQRILHKLKRKDERTRLKLELFDKLYDQVYRMERSNISGCDLLRLTIRRLMKQFPLADEIRSITRNAERFFPASFSTQALAAVDASEFRRAFDRLHEENERKKRAADLEIKIRNLYFDRIDPRAVEPMVKSIYEEIHDLSDVKFLLKHASALFPKDSKDVDGKEIKRRLAALQEEQARERAMAIDKLLIALKSIYSDVEPAQLHDVVSRVTALFKVVSSNIGLTRDIAHIFLTL</sequence>
<dbReference type="PANTHER" id="PTHR48051">
    <property type="match status" value="1"/>
</dbReference>
<dbReference type="InterPro" id="IPR050216">
    <property type="entry name" value="LRR_domain-containing"/>
</dbReference>
<dbReference type="OrthoDB" id="1394818at2759"/>
<evidence type="ECO:0000313" key="4">
    <source>
        <dbReference type="Proteomes" id="UP000794436"/>
    </source>
</evidence>
<dbReference type="EMBL" id="SPLM01000144">
    <property type="protein sequence ID" value="TMW57404.1"/>
    <property type="molecule type" value="Genomic_DNA"/>
</dbReference>
<keyword evidence="2" id="KW-0677">Repeat</keyword>
<dbReference type="GO" id="GO:0005737">
    <property type="term" value="C:cytoplasm"/>
    <property type="evidence" value="ECO:0007669"/>
    <property type="project" value="TreeGrafter"/>
</dbReference>
<evidence type="ECO:0000256" key="2">
    <source>
        <dbReference type="ARBA" id="ARBA00022737"/>
    </source>
</evidence>
<proteinExistence type="predicted"/>
<evidence type="ECO:0000256" key="1">
    <source>
        <dbReference type="ARBA" id="ARBA00022614"/>
    </source>
</evidence>
<reference evidence="3" key="1">
    <citation type="submission" date="2019-03" db="EMBL/GenBank/DDBJ databases">
        <title>Long read genome sequence of the mycoparasitic Pythium oligandrum ATCC 38472 isolated from sugarbeet rhizosphere.</title>
        <authorList>
            <person name="Gaulin E."/>
        </authorList>
    </citation>
    <scope>NUCLEOTIDE SEQUENCE</scope>
    <source>
        <strain evidence="3">ATCC 38472_TT</strain>
    </source>
</reference>
<comment type="caution">
    <text evidence="3">The sequence shown here is derived from an EMBL/GenBank/DDBJ whole genome shotgun (WGS) entry which is preliminary data.</text>
</comment>
<dbReference type="PANTHER" id="PTHR48051:SF1">
    <property type="entry name" value="RAS SUPPRESSOR PROTEIN 1"/>
    <property type="match status" value="1"/>
</dbReference>
<dbReference type="AlphaFoldDB" id="A0A8K1FDY8"/>
<gene>
    <name evidence="3" type="ORF">Poli38472_003329</name>
</gene>
<keyword evidence="4" id="KW-1185">Reference proteome</keyword>